<accession>A0A7K1Y667</accession>
<dbReference type="EMBL" id="WVHT01000001">
    <property type="protein sequence ID" value="MXV50067.1"/>
    <property type="molecule type" value="Genomic_DNA"/>
</dbReference>
<keyword evidence="2" id="KW-1185">Reference proteome</keyword>
<organism evidence="1 2">
    <name type="scientific">Hufsiella arboris</name>
    <dbReference type="NCBI Taxonomy" id="2695275"/>
    <lineage>
        <taxon>Bacteria</taxon>
        <taxon>Pseudomonadati</taxon>
        <taxon>Bacteroidota</taxon>
        <taxon>Sphingobacteriia</taxon>
        <taxon>Sphingobacteriales</taxon>
        <taxon>Sphingobacteriaceae</taxon>
        <taxon>Hufsiella</taxon>
    </lineage>
</organism>
<sequence>MLQKLDKDIGNKERFYIEEILAELEKESEIEEALLEDFEWSAKSILVTLFDKEFHLKDYSYELKKNNGIYWIEFYGNIKIDDKLLQVVKEVFKTVCYKYGIIFIDGHLKHYKELYLN</sequence>
<dbReference type="AlphaFoldDB" id="A0A7K1Y667"/>
<evidence type="ECO:0000313" key="2">
    <source>
        <dbReference type="Proteomes" id="UP000466586"/>
    </source>
</evidence>
<dbReference type="RefSeq" id="WP_160843221.1">
    <property type="nucleotide sequence ID" value="NZ_WVHT01000001.1"/>
</dbReference>
<reference evidence="1 2" key="1">
    <citation type="submission" date="2019-11" db="EMBL/GenBank/DDBJ databases">
        <title>Pedobacter sp. HMF7647 Genome sequencing and assembly.</title>
        <authorList>
            <person name="Kang H."/>
            <person name="Kim H."/>
            <person name="Joh K."/>
        </authorList>
    </citation>
    <scope>NUCLEOTIDE SEQUENCE [LARGE SCALE GENOMIC DNA]</scope>
    <source>
        <strain evidence="1 2">HMF7647</strain>
    </source>
</reference>
<name>A0A7K1Y667_9SPHI</name>
<evidence type="ECO:0000313" key="1">
    <source>
        <dbReference type="EMBL" id="MXV50067.1"/>
    </source>
</evidence>
<gene>
    <name evidence="1" type="ORF">GS399_03715</name>
</gene>
<protein>
    <submittedName>
        <fullName evidence="1">Uncharacterized protein</fullName>
    </submittedName>
</protein>
<proteinExistence type="predicted"/>
<comment type="caution">
    <text evidence="1">The sequence shown here is derived from an EMBL/GenBank/DDBJ whole genome shotgun (WGS) entry which is preliminary data.</text>
</comment>
<dbReference type="Proteomes" id="UP000466586">
    <property type="component" value="Unassembled WGS sequence"/>
</dbReference>